<reference evidence="7 8" key="1">
    <citation type="journal article" date="2006" name="PLoS Biol.">
        <title>Metabolic complementarity and genomics of the dual bacterial symbiosis of sharpshooters.</title>
        <authorList>
            <person name="Wu D."/>
            <person name="Daugherty S.C."/>
            <person name="Van Aken S.E."/>
            <person name="Pai G.H."/>
            <person name="Watkins K.L."/>
            <person name="Khouri H."/>
            <person name="Tallon L.J."/>
            <person name="Zaborsky J.M."/>
            <person name="Dunbar H.E."/>
            <person name="Tran P.L."/>
            <person name="Moran N.A."/>
            <person name="Eisen J.A."/>
        </authorList>
    </citation>
    <scope>NUCLEOTIDE SEQUENCE [LARGE SCALE GENOMIC DNA]</scope>
    <source>
        <strain evidence="7">Hc</strain>
    </source>
</reference>
<dbReference type="GO" id="GO:0009102">
    <property type="term" value="P:biotin biosynthetic process"/>
    <property type="evidence" value="ECO:0007669"/>
    <property type="project" value="UniProtKB-UniRule"/>
</dbReference>
<feature type="active site" evidence="5">
    <location>
        <position position="200"/>
    </location>
</feature>
<dbReference type="KEGG" id="bci:BCI_0485"/>
<dbReference type="RefSeq" id="WP_011520655.1">
    <property type="nucleotide sequence ID" value="NC_007984.1"/>
</dbReference>
<dbReference type="UniPathway" id="UPA00078"/>
<feature type="binding site" evidence="5">
    <location>
        <begin position="75"/>
        <end position="76"/>
    </location>
    <ligand>
        <name>substrate</name>
    </ligand>
</feature>
<dbReference type="HOGENOM" id="CLU_020336_12_2_6"/>
<comment type="function">
    <text evidence="5">The physiological role of BioH is to remove the methyl group introduced by BioC when the pimeloyl moiety is complete. It allows to synthesize pimeloyl-ACP via the fatty acid synthetic pathway through the hydrolysis of the ester bonds of pimeloyl-ACP esters.</text>
</comment>
<evidence type="ECO:0000313" key="7">
    <source>
        <dbReference type="EMBL" id="ABF14295.1"/>
    </source>
</evidence>
<dbReference type="Gene3D" id="3.40.50.1820">
    <property type="entry name" value="alpha/beta hydrolase"/>
    <property type="match status" value="1"/>
</dbReference>
<dbReference type="NCBIfam" id="TIGR01738">
    <property type="entry name" value="bioH"/>
    <property type="match status" value="1"/>
</dbReference>
<keyword evidence="2 5" id="KW-0963">Cytoplasm</keyword>
<feature type="binding site" evidence="5">
    <location>
        <position position="231"/>
    </location>
    <ligand>
        <name>substrate</name>
    </ligand>
</feature>
<dbReference type="Proteomes" id="UP000002427">
    <property type="component" value="Chromosome"/>
</dbReference>
<proteinExistence type="inferred from homology"/>
<evidence type="ECO:0000256" key="5">
    <source>
        <dbReference type="HAMAP-Rule" id="MF_01260"/>
    </source>
</evidence>
<evidence type="ECO:0000256" key="1">
    <source>
        <dbReference type="ARBA" id="ARBA00022487"/>
    </source>
</evidence>
<dbReference type="PANTHER" id="PTHR43194:SF5">
    <property type="entry name" value="PIMELOYL-[ACYL-CARRIER PROTEIN] METHYL ESTER ESTERASE"/>
    <property type="match status" value="1"/>
</dbReference>
<organism evidence="7 8">
    <name type="scientific">Baumannia cicadellinicola subsp. Homalodisca coagulata</name>
    <dbReference type="NCBI Taxonomy" id="374463"/>
    <lineage>
        <taxon>Bacteria</taxon>
        <taxon>Pseudomonadati</taxon>
        <taxon>Pseudomonadota</taxon>
        <taxon>Gammaproteobacteria</taxon>
        <taxon>Candidatus Palibaumannia</taxon>
    </lineage>
</organism>
<gene>
    <name evidence="5 7" type="primary">bioH</name>
    <name evidence="7" type="ordered locus">BCI_0485</name>
</gene>
<dbReference type="PANTHER" id="PTHR43194">
    <property type="entry name" value="HYDROLASE ALPHA/BETA FOLD FAMILY"/>
    <property type="match status" value="1"/>
</dbReference>
<evidence type="ECO:0000313" key="8">
    <source>
        <dbReference type="Proteomes" id="UP000002427"/>
    </source>
</evidence>
<keyword evidence="8" id="KW-1185">Reference proteome</keyword>
<evidence type="ECO:0000259" key="6">
    <source>
        <dbReference type="Pfam" id="PF00561"/>
    </source>
</evidence>
<comment type="subcellular location">
    <subcellularLocation>
        <location evidence="5">Cytoplasm</location>
    </subcellularLocation>
</comment>
<dbReference type="InterPro" id="IPR000073">
    <property type="entry name" value="AB_hydrolase_1"/>
</dbReference>
<dbReference type="Pfam" id="PF00561">
    <property type="entry name" value="Abhydrolase_1"/>
    <property type="match status" value="1"/>
</dbReference>
<keyword evidence="4 5" id="KW-0378">Hydrolase</keyword>
<comment type="similarity">
    <text evidence="5">Belongs to the AB hydrolase superfamily. Carboxylesterase BioH family.</text>
</comment>
<name>Q1LSZ2_BAUCH</name>
<feature type="domain" description="AB hydrolase-1" evidence="6">
    <location>
        <begin position="9"/>
        <end position="237"/>
    </location>
</feature>
<accession>Q1LSZ2</accession>
<dbReference type="InterPro" id="IPR050228">
    <property type="entry name" value="Carboxylesterase_BioH"/>
</dbReference>
<dbReference type="InterPro" id="IPR029058">
    <property type="entry name" value="AB_hydrolase_fold"/>
</dbReference>
<dbReference type="HAMAP" id="MF_01260">
    <property type="entry name" value="Carboxylester"/>
    <property type="match status" value="1"/>
</dbReference>
<dbReference type="EC" id="3.1.1.85" evidence="5"/>
<dbReference type="OrthoDB" id="9780744at2"/>
<comment type="subunit">
    <text evidence="5">Monomer.</text>
</comment>
<feature type="active site" description="Nucleophile" evidence="5">
    <location>
        <position position="75"/>
    </location>
</feature>
<dbReference type="ESTHER" id="bauch-q1lsz2">
    <property type="family name" value="BioH"/>
</dbReference>
<protein>
    <recommendedName>
        <fullName evidence="5">Pimeloyl-[acyl-carrier protein] methyl ester esterase</fullName>
        <ecNumber evidence="5">3.1.1.85</ecNumber>
    </recommendedName>
    <alternativeName>
        <fullName evidence="5">Biotin synthesis protein BioH</fullName>
    </alternativeName>
    <alternativeName>
        <fullName evidence="5">Carboxylesterase BioH</fullName>
    </alternativeName>
</protein>
<feature type="active site" evidence="5">
    <location>
        <position position="231"/>
    </location>
</feature>
<dbReference type="GO" id="GO:0005737">
    <property type="term" value="C:cytoplasm"/>
    <property type="evidence" value="ECO:0007669"/>
    <property type="project" value="UniProtKB-SubCell"/>
</dbReference>
<keyword evidence="1 5" id="KW-0719">Serine esterase</keyword>
<dbReference type="STRING" id="374463.BCI_0485"/>
<comment type="pathway">
    <text evidence="5">Cofactor biosynthesis; biotin biosynthesis.</text>
</comment>
<dbReference type="AlphaFoldDB" id="Q1LSZ2"/>
<dbReference type="MEROPS" id="S33.994"/>
<comment type="catalytic activity">
    <reaction evidence="5">
        <text>6-carboxyhexanoyl-[ACP] methyl ester + H2O = 6-carboxyhexanoyl-[ACP] + methanol + H(+)</text>
        <dbReference type="Rhea" id="RHEA:42700"/>
        <dbReference type="Rhea" id="RHEA-COMP:9955"/>
        <dbReference type="Rhea" id="RHEA-COMP:10186"/>
        <dbReference type="ChEBI" id="CHEBI:15377"/>
        <dbReference type="ChEBI" id="CHEBI:15378"/>
        <dbReference type="ChEBI" id="CHEBI:17790"/>
        <dbReference type="ChEBI" id="CHEBI:78846"/>
        <dbReference type="ChEBI" id="CHEBI:82735"/>
        <dbReference type="EC" id="3.1.1.85"/>
    </reaction>
</comment>
<feature type="binding site" evidence="5">
    <location>
        <begin position="136"/>
        <end position="140"/>
    </location>
    <ligand>
        <name>substrate</name>
    </ligand>
</feature>
<evidence type="ECO:0000256" key="4">
    <source>
        <dbReference type="ARBA" id="ARBA00022801"/>
    </source>
</evidence>
<evidence type="ECO:0000256" key="2">
    <source>
        <dbReference type="ARBA" id="ARBA00022490"/>
    </source>
</evidence>
<dbReference type="SUPFAM" id="SSF53474">
    <property type="entry name" value="alpha/beta-Hydrolases"/>
    <property type="match status" value="1"/>
</dbReference>
<keyword evidence="3 5" id="KW-0093">Biotin biosynthesis</keyword>
<dbReference type="InterPro" id="IPR010076">
    <property type="entry name" value="BioH"/>
</dbReference>
<sequence length="253" mass="28674">MSRSSKKKLVLLHGWGFTTNVWSCIEPQLSSHFYIYNIELPGYGNLANYANLTVTQMANILVTKIPDKTLLLGWSLGGLVATKIAQLWPEKILGLITVASSPCFSSTAGWPGIKPKFFYDFFNKLNTNIIHTINNFIVLQTMNTNSSYSDTRWLKKQFFSQKIPSIHVLNAGLMLLFKCDLRYVLPTIKLPLLRLYGNLDPLIPEKSIQIIDKLCLSQSNSLSITFYGAAHVPFLSHARIFCRQLFFFSSLIK</sequence>
<feature type="binding site" evidence="5">
    <location>
        <position position="15"/>
    </location>
    <ligand>
        <name>substrate</name>
    </ligand>
</feature>
<dbReference type="EMBL" id="CP000238">
    <property type="protein sequence ID" value="ABF14295.1"/>
    <property type="molecule type" value="Genomic_DNA"/>
</dbReference>
<evidence type="ECO:0000256" key="3">
    <source>
        <dbReference type="ARBA" id="ARBA00022756"/>
    </source>
</evidence>
<dbReference type="GO" id="GO:0090499">
    <property type="term" value="F:pimelyl-[acyl-carrier protein] methyl ester esterase activity"/>
    <property type="evidence" value="ECO:0007669"/>
    <property type="project" value="UniProtKB-EC"/>
</dbReference>